<comment type="similarity">
    <text evidence="1">Belongs to the methyltransferase superfamily.</text>
</comment>
<reference evidence="7 8" key="1">
    <citation type="journal article" date="2019" name="Sci. Rep.">
        <title>Comparative genomics of chytrid fungi reveal insights into the obligate biotrophic and pathogenic lifestyle of Synchytrium endobioticum.</title>
        <authorList>
            <person name="van de Vossenberg B.T.L.H."/>
            <person name="Warris S."/>
            <person name="Nguyen H.D.T."/>
            <person name="van Gent-Pelzer M.P.E."/>
            <person name="Joly D.L."/>
            <person name="van de Geest H.C."/>
            <person name="Bonants P.J.M."/>
            <person name="Smith D.S."/>
            <person name="Levesque C.A."/>
            <person name="van der Lee T.A.J."/>
        </authorList>
    </citation>
    <scope>NUCLEOTIDE SEQUENCE [LARGE SCALE GENOMIC DNA]</scope>
    <source>
        <strain evidence="5 8">LEV6574</strain>
        <strain evidence="6 7">MB42</strain>
    </source>
</reference>
<dbReference type="PANTHER" id="PTHR12176">
    <property type="entry name" value="SAM-DEPENDENT METHYLTRANSFERASE SUPERFAMILY PROTEIN"/>
    <property type="match status" value="1"/>
</dbReference>
<dbReference type="EMBL" id="QEAN01000011">
    <property type="protein sequence ID" value="TPX53886.1"/>
    <property type="molecule type" value="Genomic_DNA"/>
</dbReference>
<dbReference type="AlphaFoldDB" id="A0A507DGF2"/>
<keyword evidence="2" id="KW-0489">Methyltransferase</keyword>
<keyword evidence="7" id="KW-1185">Reference proteome</keyword>
<gene>
    <name evidence="5" type="ORF">SeLEV6574_g01157</name>
    <name evidence="6" type="ORF">SeMB42_g00561</name>
</gene>
<evidence type="ECO:0000313" key="7">
    <source>
        <dbReference type="Proteomes" id="UP000317494"/>
    </source>
</evidence>
<dbReference type="Gene3D" id="3.40.50.150">
    <property type="entry name" value="Vaccinia Virus protein VP39"/>
    <property type="match status" value="1"/>
</dbReference>
<dbReference type="VEuPathDB" id="FungiDB:SeMB42_g00561"/>
<name>A0A507DGF2_9FUNG</name>
<dbReference type="Proteomes" id="UP000320475">
    <property type="component" value="Unassembled WGS sequence"/>
</dbReference>
<evidence type="ECO:0000259" key="4">
    <source>
        <dbReference type="Pfam" id="PF13847"/>
    </source>
</evidence>
<organism evidence="5 8">
    <name type="scientific">Synchytrium endobioticum</name>
    <dbReference type="NCBI Taxonomy" id="286115"/>
    <lineage>
        <taxon>Eukaryota</taxon>
        <taxon>Fungi</taxon>
        <taxon>Fungi incertae sedis</taxon>
        <taxon>Chytridiomycota</taxon>
        <taxon>Chytridiomycota incertae sedis</taxon>
        <taxon>Chytridiomycetes</taxon>
        <taxon>Synchytriales</taxon>
        <taxon>Synchytriaceae</taxon>
        <taxon>Synchytrium</taxon>
    </lineage>
</organism>
<dbReference type="PANTHER" id="PTHR12176:SF80">
    <property type="entry name" value="EEF1A LYSINE METHYLTRANSFERASE 4"/>
    <property type="match status" value="1"/>
</dbReference>
<evidence type="ECO:0000256" key="2">
    <source>
        <dbReference type="ARBA" id="ARBA00022603"/>
    </source>
</evidence>
<evidence type="ECO:0000313" key="6">
    <source>
        <dbReference type="EMBL" id="TPX53886.1"/>
    </source>
</evidence>
<evidence type="ECO:0000256" key="1">
    <source>
        <dbReference type="ARBA" id="ARBA00008361"/>
    </source>
</evidence>
<feature type="domain" description="Methyltransferase" evidence="4">
    <location>
        <begin position="51"/>
        <end position="171"/>
    </location>
</feature>
<dbReference type="InterPro" id="IPR025714">
    <property type="entry name" value="Methyltranfer_dom"/>
</dbReference>
<evidence type="ECO:0000313" key="8">
    <source>
        <dbReference type="Proteomes" id="UP000320475"/>
    </source>
</evidence>
<dbReference type="CDD" id="cd02440">
    <property type="entry name" value="AdoMet_MTases"/>
    <property type="match status" value="1"/>
</dbReference>
<dbReference type="GO" id="GO:0008168">
    <property type="term" value="F:methyltransferase activity"/>
    <property type="evidence" value="ECO:0007669"/>
    <property type="project" value="UniProtKB-KW"/>
</dbReference>
<dbReference type="OrthoDB" id="411785at2759"/>
<sequence length="210" mass="23899">MMAALPSKNASYGTKEYWDSRYKSETGQTFDWFKEYSALKSQFNEFIPCDSKILHLGTGNSTLPEDMADGGYQDQTAVDYSSIVIESMNRRPARRGLAYLEADVFQLDLRFASSSFDVAVDKGTLDAFLTHERDHDPWNPSSETKVTVAKYLQQISYVLKSNGLFIHVTFAQPHFRKPLLALLPDTLTLVSTRTIQGDGFDYFLYLCRKE</sequence>
<proteinExistence type="inferred from homology"/>
<protein>
    <recommendedName>
        <fullName evidence="4">Methyltransferase domain-containing protein</fullName>
    </recommendedName>
</protein>
<dbReference type="InterPro" id="IPR029063">
    <property type="entry name" value="SAM-dependent_MTases_sf"/>
</dbReference>
<dbReference type="STRING" id="286115.A0A507DGF2"/>
<evidence type="ECO:0000256" key="3">
    <source>
        <dbReference type="ARBA" id="ARBA00022679"/>
    </source>
</evidence>
<comment type="caution">
    <text evidence="5">The sequence shown here is derived from an EMBL/GenBank/DDBJ whole genome shotgun (WGS) entry which is preliminary data.</text>
</comment>
<dbReference type="SUPFAM" id="SSF53335">
    <property type="entry name" value="S-adenosyl-L-methionine-dependent methyltransferases"/>
    <property type="match status" value="1"/>
</dbReference>
<dbReference type="GO" id="GO:0032259">
    <property type="term" value="P:methylation"/>
    <property type="evidence" value="ECO:0007669"/>
    <property type="project" value="UniProtKB-KW"/>
</dbReference>
<dbReference type="InterPro" id="IPR051419">
    <property type="entry name" value="Lys/N-term_MeTrsfase_sf"/>
</dbReference>
<dbReference type="EMBL" id="QEAM01000024">
    <property type="protein sequence ID" value="TPX49968.1"/>
    <property type="molecule type" value="Genomic_DNA"/>
</dbReference>
<accession>A0A507DGF2</accession>
<dbReference type="Pfam" id="PF13847">
    <property type="entry name" value="Methyltransf_31"/>
    <property type="match status" value="1"/>
</dbReference>
<evidence type="ECO:0000313" key="5">
    <source>
        <dbReference type="EMBL" id="TPX49968.1"/>
    </source>
</evidence>
<keyword evidence="3" id="KW-0808">Transferase</keyword>
<dbReference type="Proteomes" id="UP000317494">
    <property type="component" value="Unassembled WGS sequence"/>
</dbReference>